<proteinExistence type="predicted"/>
<name>A0A6C0BD51_9ZZZZ</name>
<evidence type="ECO:0000313" key="2">
    <source>
        <dbReference type="EMBL" id="QHS89499.1"/>
    </source>
</evidence>
<evidence type="ECO:0000256" key="1">
    <source>
        <dbReference type="SAM" id="MobiDB-lite"/>
    </source>
</evidence>
<reference evidence="2" key="1">
    <citation type="journal article" date="2020" name="Nature">
        <title>Giant virus diversity and host interactions through global metagenomics.</title>
        <authorList>
            <person name="Schulz F."/>
            <person name="Roux S."/>
            <person name="Paez-Espino D."/>
            <person name="Jungbluth S."/>
            <person name="Walsh D.A."/>
            <person name="Denef V.J."/>
            <person name="McMahon K.D."/>
            <person name="Konstantinidis K.T."/>
            <person name="Eloe-Fadrosh E.A."/>
            <person name="Kyrpides N.C."/>
            <person name="Woyke T."/>
        </authorList>
    </citation>
    <scope>NUCLEOTIDE SEQUENCE</scope>
    <source>
        <strain evidence="2">GVMAG-M-3300010158-60</strain>
    </source>
</reference>
<dbReference type="EMBL" id="MN739110">
    <property type="protein sequence ID" value="QHS89499.1"/>
    <property type="molecule type" value="Genomic_DNA"/>
</dbReference>
<protein>
    <submittedName>
        <fullName evidence="2">Uncharacterized protein</fullName>
    </submittedName>
</protein>
<feature type="region of interest" description="Disordered" evidence="1">
    <location>
        <begin position="1"/>
        <end position="28"/>
    </location>
</feature>
<accession>A0A6C0BD51</accession>
<sequence>MEPQIKTQRKKKSDKAKEKFDRNGKFTQKGVRVMEALKEKKGK</sequence>
<feature type="compositionally biased region" description="Basic and acidic residues" evidence="1">
    <location>
        <begin position="15"/>
        <end position="24"/>
    </location>
</feature>
<organism evidence="2">
    <name type="scientific">viral metagenome</name>
    <dbReference type="NCBI Taxonomy" id="1070528"/>
    <lineage>
        <taxon>unclassified sequences</taxon>
        <taxon>metagenomes</taxon>
        <taxon>organismal metagenomes</taxon>
    </lineage>
</organism>
<dbReference type="AlphaFoldDB" id="A0A6C0BD51"/>